<dbReference type="AlphaFoldDB" id="A0A7M2QNC7"/>
<organism evidence="1">
    <name type="scientific">feces metagenome</name>
    <dbReference type="NCBI Taxonomy" id="1861841"/>
    <lineage>
        <taxon>unclassified sequences</taxon>
        <taxon>metagenomes</taxon>
        <taxon>organismal metagenomes</taxon>
    </lineage>
</organism>
<protein>
    <submittedName>
        <fullName evidence="1">Uncharacterized protein</fullName>
    </submittedName>
</protein>
<dbReference type="EMBL" id="MT993629">
    <property type="protein sequence ID" value="QOV05643.1"/>
    <property type="molecule type" value="Genomic_DNA"/>
</dbReference>
<sequence length="206" mass="23449">MKKEEIVMYDSPEAASIQTVTGWMDRHGRFWGKDEHMARFAGSTHQQCDKNPGHPIRANNSYCEACYEERQQALFLAMERQPWDCETMLAIHNSDTYLEGQDDLRDYCLENNVLPEELQLVVCKPTYPREIDGCDHYCDDLPDGGDLPVALQEAFDRLNEVIRASEPLSWFPANIAAIPPDEVLTPEERAEIQSAKQEAAGVDDEN</sequence>
<proteinExistence type="predicted"/>
<name>A0A7M2QNC7_9ZZZZ</name>
<accession>A0A7M2QNC7</accession>
<reference evidence="1" key="1">
    <citation type="submission" date="2020-09" db="EMBL/GenBank/DDBJ databases">
        <authorList>
            <person name="Eze J.U."/>
            <person name="Rahube T.O."/>
        </authorList>
    </citation>
    <scope>NUCLEOTIDE SEQUENCE</scope>
</reference>
<evidence type="ECO:0000313" key="1">
    <source>
        <dbReference type="EMBL" id="QOV05643.1"/>
    </source>
</evidence>